<keyword evidence="2" id="KW-1185">Reference proteome</keyword>
<dbReference type="EMBL" id="FOUB01000001">
    <property type="protein sequence ID" value="SFL59860.1"/>
    <property type="molecule type" value="Genomic_DNA"/>
</dbReference>
<dbReference type="AlphaFoldDB" id="A0A1I4J003"/>
<protein>
    <submittedName>
        <fullName evidence="1">Uncharacterized protein</fullName>
    </submittedName>
</protein>
<sequence>MDEQQTIALINRHGLTEEYTRLRQGIDQSHILNRELLQKIGKSIEARYVLQPRLAYISQTMTDRLDAPVTPFVILQTRSAVMRLSLQLWDTISGEPVWSSAAESVVVDETASLEPMFIKDAARAAFGGMLADLLTKKTSSEYSRLNHFLDSLIQEKNKRDE</sequence>
<organism evidence="1 2">
    <name type="scientific">Nitrosomonas communis</name>
    <dbReference type="NCBI Taxonomy" id="44574"/>
    <lineage>
        <taxon>Bacteria</taxon>
        <taxon>Pseudomonadati</taxon>
        <taxon>Pseudomonadota</taxon>
        <taxon>Betaproteobacteria</taxon>
        <taxon>Nitrosomonadales</taxon>
        <taxon>Nitrosomonadaceae</taxon>
        <taxon>Nitrosomonas</taxon>
    </lineage>
</organism>
<dbReference type="STRING" id="44574.AAW31_09500"/>
<accession>A0A1I4J003</accession>
<dbReference type="RefSeq" id="WP_074902708.1">
    <property type="nucleotide sequence ID" value="NZ_FOUB01000001.1"/>
</dbReference>
<dbReference type="Proteomes" id="UP000183287">
    <property type="component" value="Unassembled WGS sequence"/>
</dbReference>
<evidence type="ECO:0000313" key="2">
    <source>
        <dbReference type="Proteomes" id="UP000183287"/>
    </source>
</evidence>
<reference evidence="2" key="1">
    <citation type="submission" date="2016-10" db="EMBL/GenBank/DDBJ databases">
        <authorList>
            <person name="Varghese N."/>
            <person name="Submissions S."/>
        </authorList>
    </citation>
    <scope>NUCLEOTIDE SEQUENCE [LARGE SCALE GENOMIC DNA]</scope>
    <source>
        <strain evidence="2">Nm44</strain>
    </source>
</reference>
<evidence type="ECO:0000313" key="1">
    <source>
        <dbReference type="EMBL" id="SFL59860.1"/>
    </source>
</evidence>
<name>A0A1I4J003_9PROT</name>
<gene>
    <name evidence="1" type="ORF">SAMN05421863_1001130</name>
</gene>
<proteinExistence type="predicted"/>
<dbReference type="OrthoDB" id="8549156at2"/>